<dbReference type="AlphaFoldDB" id="A0A3A8Q5W7"/>
<protein>
    <submittedName>
        <fullName evidence="1">Uncharacterized protein</fullName>
    </submittedName>
</protein>
<sequence>GWGGAEAKGLQVEYDLQTPLFLDRTYLFVSPNRIHRQGDPHSPLPLVFEGQFAPNLFLPQLKLDDFKQDGRETLFSAVFTPNIRLRMANTDSNPILPPSYLMKLTLQAAHLRLLHGPDRDSAPRVLALGLNVIAGHYSNGEDGCFFANQTGTDPNCEPQEGTPPLNEITGSFSTNLLRFELHGRLGFAVDPHRLSAWLLGANVFFELNSAIGPGGMSPAQRRVYGNGHWGVGLLGERAVNGNRFRLEGAYSHPFGETPAQRGTLSVEAAANPRWGSGFGVFARYVRGQDYYNILFLERISLWQFGLVFELNPGARLKTDSGRPPGFQ</sequence>
<dbReference type="OrthoDB" id="5380366at2"/>
<feature type="non-terminal residue" evidence="1">
    <location>
        <position position="1"/>
    </location>
</feature>
<gene>
    <name evidence="1" type="ORF">D7X96_26375</name>
</gene>
<name>A0A3A8Q5W7_9BACT</name>
<reference evidence="2" key="1">
    <citation type="submission" date="2018-09" db="EMBL/GenBank/DDBJ databases">
        <authorList>
            <person name="Livingstone P.G."/>
            <person name="Whitworth D.E."/>
        </authorList>
    </citation>
    <scope>NUCLEOTIDE SEQUENCE [LARGE SCALE GENOMIC DNA]</scope>
    <source>
        <strain evidence="2">AB047A</strain>
    </source>
</reference>
<proteinExistence type="predicted"/>
<evidence type="ECO:0000313" key="2">
    <source>
        <dbReference type="Proteomes" id="UP000282656"/>
    </source>
</evidence>
<dbReference type="Proteomes" id="UP000282656">
    <property type="component" value="Unassembled WGS sequence"/>
</dbReference>
<keyword evidence="2" id="KW-1185">Reference proteome</keyword>
<dbReference type="EMBL" id="RAWM01000088">
    <property type="protein sequence ID" value="RKH64077.1"/>
    <property type="molecule type" value="Genomic_DNA"/>
</dbReference>
<comment type="caution">
    <text evidence="1">The sequence shown here is derived from an EMBL/GenBank/DDBJ whole genome shotgun (WGS) entry which is preliminary data.</text>
</comment>
<accession>A0A3A8Q5W7</accession>
<dbReference type="RefSeq" id="WP_121771012.1">
    <property type="nucleotide sequence ID" value="NZ_RAWM01000088.1"/>
</dbReference>
<organism evidence="1 2">
    <name type="scientific">Corallococcus interemptor</name>
    <dbReference type="NCBI Taxonomy" id="2316720"/>
    <lineage>
        <taxon>Bacteria</taxon>
        <taxon>Pseudomonadati</taxon>
        <taxon>Myxococcota</taxon>
        <taxon>Myxococcia</taxon>
        <taxon>Myxococcales</taxon>
        <taxon>Cystobacterineae</taxon>
        <taxon>Myxococcaceae</taxon>
        <taxon>Corallococcus</taxon>
    </lineage>
</organism>
<evidence type="ECO:0000313" key="1">
    <source>
        <dbReference type="EMBL" id="RKH64077.1"/>
    </source>
</evidence>